<evidence type="ECO:0000313" key="2">
    <source>
        <dbReference type="RefSeq" id="XP_075103003.1"/>
    </source>
</evidence>
<evidence type="ECO:0000313" key="1">
    <source>
        <dbReference type="Proteomes" id="UP000790787"/>
    </source>
</evidence>
<keyword evidence="1" id="KW-1185">Reference proteome</keyword>
<dbReference type="Proteomes" id="UP000790787">
    <property type="component" value="Chromosome 23"/>
</dbReference>
<protein>
    <submittedName>
        <fullName evidence="2">Uncharacterized protein LOC107776888 isoform X1</fullName>
    </submittedName>
</protein>
<organism evidence="1 2">
    <name type="scientific">Nicotiana tabacum</name>
    <name type="common">Common tobacco</name>
    <dbReference type="NCBI Taxonomy" id="4097"/>
    <lineage>
        <taxon>Eukaryota</taxon>
        <taxon>Viridiplantae</taxon>
        <taxon>Streptophyta</taxon>
        <taxon>Embryophyta</taxon>
        <taxon>Tracheophyta</taxon>
        <taxon>Spermatophyta</taxon>
        <taxon>Magnoliopsida</taxon>
        <taxon>eudicotyledons</taxon>
        <taxon>Gunneridae</taxon>
        <taxon>Pentapetalae</taxon>
        <taxon>asterids</taxon>
        <taxon>lamiids</taxon>
        <taxon>Solanales</taxon>
        <taxon>Solanaceae</taxon>
        <taxon>Nicotianoideae</taxon>
        <taxon>Nicotianeae</taxon>
        <taxon>Nicotiana</taxon>
    </lineage>
</organism>
<sequence length="214" mass="24457">MKEMYLPKLNDLYHKVASEMQQCPQHEKIEKFKVFKPDSSPLQGQLPQPPVHTSQTPMMGSDWQDTASHFDGLDDSFGGLGSTQNSFGIATSGFDRLGSSFGGLSSGAKLDERLTHVEERLEKIEAHSKKAEALLTDINKKLNYYPVKIRYVKVSRDIRCSAKYMSCHFRPKRKHRVAEMIRQSCKHRRLRRGVVEVVFRLVRMMIVPTMTKGS</sequence>
<proteinExistence type="predicted"/>
<name>A0AC58U0J3_TOBAC</name>
<accession>A0AC58U0J3</accession>
<reference evidence="2" key="2">
    <citation type="submission" date="2025-08" db="UniProtKB">
        <authorList>
            <consortium name="RefSeq"/>
        </authorList>
    </citation>
    <scope>IDENTIFICATION</scope>
    <source>
        <tissue evidence="2">Leaf</tissue>
    </source>
</reference>
<dbReference type="RefSeq" id="XP_075103003.1">
    <property type="nucleotide sequence ID" value="XM_075246902.1"/>
</dbReference>
<gene>
    <name evidence="2" type="primary">LOC107776888</name>
</gene>
<reference evidence="1" key="1">
    <citation type="journal article" date="2014" name="Nat. Commun.">
        <title>The tobacco genome sequence and its comparison with those of tomato and potato.</title>
        <authorList>
            <person name="Sierro N."/>
            <person name="Battey J.N."/>
            <person name="Ouadi S."/>
            <person name="Bakaher N."/>
            <person name="Bovet L."/>
            <person name="Willig A."/>
            <person name="Goepfert S."/>
            <person name="Peitsch M.C."/>
            <person name="Ivanov N.V."/>
        </authorList>
    </citation>
    <scope>NUCLEOTIDE SEQUENCE [LARGE SCALE GENOMIC DNA]</scope>
</reference>